<dbReference type="SUPFAM" id="SSF53474">
    <property type="entry name" value="alpha/beta-Hydrolases"/>
    <property type="match status" value="1"/>
</dbReference>
<dbReference type="OrthoDB" id="408631at2759"/>
<dbReference type="InterPro" id="IPR050300">
    <property type="entry name" value="GDXG_lipolytic_enzyme"/>
</dbReference>
<dbReference type="InterPro" id="IPR013094">
    <property type="entry name" value="AB_hydrolase_3"/>
</dbReference>
<keyword evidence="2" id="KW-0378">Hydrolase</keyword>
<protein>
    <submittedName>
        <fullName evidence="6">Alpha/beta-hydrolase</fullName>
    </submittedName>
</protein>
<dbReference type="InterPro" id="IPR033140">
    <property type="entry name" value="Lipase_GDXG_put_SER_AS"/>
</dbReference>
<evidence type="ECO:0000259" key="5">
    <source>
        <dbReference type="Pfam" id="PF07859"/>
    </source>
</evidence>
<sequence>MITESLPWPLYSLFHVDDGPLTIDKPSGSRNRSGSVSGLLRHYETPGVPPPFARIDSGMKRRESVPIRLWDIWRYGALAASKGVEVAGEVLSHGIWGPRKKSWGIEMTIITTLMRDVGQHSALVDIATVRMMMSLGGLVPLPSDALVTPVTFRVRKRNLRGILAKYDAREDGSRELSGEWVVGKRLWQRLQSEWKSRQKSDKPRPKQKERVVLYLHGGAYYLSSAAAQRLVSIPLTKYTGARVFALDYRLAPETTFPGPLHDAVCGYLRLVEDLGIPAENILLAGDSAGGGLTLALLMYLRDNAYPLPAGALLFSPWVDLTMSCDSWESNAKFDIVPFAPADDPMNPVGLYLGADMEYITHPYASPLFGDFRGLPPMLIQGGDAEVLRDEITLLAHKATLAGVDVQHELYEDCVHVFQAFPFLDAAARAFSSCRDFVRNVLPRVEARSPRAMDGLVQEKLEHEIDNENVRVVRGDGVETLSGKQVVEEEMQKEEEEKSDEEERPKKYSSWGRSRANSVIPHLAMSPKAERDTPAPLSESGQAADVRRIKSALSLLAASPTTRNHNRTASVQPSRPAYTRQFTGQMPMPSGRMSQTPTSPPSPSIRRRNASQSHPDIASLVAQWTNVGPANQTVMYKPRK</sequence>
<evidence type="ECO:0000256" key="2">
    <source>
        <dbReference type="ARBA" id="ARBA00022801"/>
    </source>
</evidence>
<evidence type="ECO:0000256" key="3">
    <source>
        <dbReference type="PROSITE-ProRule" id="PRU10038"/>
    </source>
</evidence>
<dbReference type="PANTHER" id="PTHR48081:SF26">
    <property type="entry name" value="ALPHA_BETA HYDROLASE FOLD-3 DOMAIN-CONTAINING PROTEIN"/>
    <property type="match status" value="1"/>
</dbReference>
<dbReference type="GO" id="GO:0016787">
    <property type="term" value="F:hydrolase activity"/>
    <property type="evidence" value="ECO:0007669"/>
    <property type="project" value="UniProtKB-KW"/>
</dbReference>
<accession>A0A166RYE0</accession>
<keyword evidence="7" id="KW-1185">Reference proteome</keyword>
<comment type="similarity">
    <text evidence="1">Belongs to the 'GDXG' lipolytic enzyme family.</text>
</comment>
<feature type="active site" evidence="3">
    <location>
        <position position="287"/>
    </location>
</feature>
<dbReference type="PROSITE" id="PS01174">
    <property type="entry name" value="LIPASE_GDXG_SER"/>
    <property type="match status" value="1"/>
</dbReference>
<dbReference type="FunFam" id="3.40.50.1820:FF:000252">
    <property type="entry name" value="Related to calmodulin-dependent protein kinase"/>
    <property type="match status" value="1"/>
</dbReference>
<feature type="region of interest" description="Disordered" evidence="4">
    <location>
        <begin position="555"/>
        <end position="615"/>
    </location>
</feature>
<proteinExistence type="inferred from homology"/>
<dbReference type="Gene3D" id="3.40.50.1820">
    <property type="entry name" value="alpha/beta hydrolase"/>
    <property type="match status" value="1"/>
</dbReference>
<evidence type="ECO:0000256" key="4">
    <source>
        <dbReference type="SAM" id="MobiDB-lite"/>
    </source>
</evidence>
<organism evidence="6 7">
    <name type="scientific">Athelia psychrophila</name>
    <dbReference type="NCBI Taxonomy" id="1759441"/>
    <lineage>
        <taxon>Eukaryota</taxon>
        <taxon>Fungi</taxon>
        <taxon>Dikarya</taxon>
        <taxon>Basidiomycota</taxon>
        <taxon>Agaricomycotina</taxon>
        <taxon>Agaricomycetes</taxon>
        <taxon>Agaricomycetidae</taxon>
        <taxon>Atheliales</taxon>
        <taxon>Atheliaceae</taxon>
        <taxon>Athelia</taxon>
    </lineage>
</organism>
<feature type="compositionally biased region" description="Polar residues" evidence="4">
    <location>
        <begin position="558"/>
        <end position="572"/>
    </location>
</feature>
<dbReference type="PANTHER" id="PTHR48081">
    <property type="entry name" value="AB HYDROLASE SUPERFAMILY PROTEIN C4A8.06C"/>
    <property type="match status" value="1"/>
</dbReference>
<dbReference type="AlphaFoldDB" id="A0A166RYE0"/>
<dbReference type="Proteomes" id="UP000076532">
    <property type="component" value="Unassembled WGS sequence"/>
</dbReference>
<name>A0A166RYE0_9AGAM</name>
<evidence type="ECO:0000256" key="1">
    <source>
        <dbReference type="ARBA" id="ARBA00010515"/>
    </source>
</evidence>
<dbReference type="STRING" id="436010.A0A166RYE0"/>
<dbReference type="InterPro" id="IPR029058">
    <property type="entry name" value="AB_hydrolase_fold"/>
</dbReference>
<gene>
    <name evidence="6" type="ORF">FIBSPDRAFT_816585</name>
</gene>
<feature type="domain" description="Alpha/beta hydrolase fold-3" evidence="5">
    <location>
        <begin position="212"/>
        <end position="418"/>
    </location>
</feature>
<dbReference type="Pfam" id="PF07859">
    <property type="entry name" value="Abhydrolase_3"/>
    <property type="match status" value="1"/>
</dbReference>
<feature type="region of interest" description="Disordered" evidence="4">
    <location>
        <begin position="480"/>
        <end position="543"/>
    </location>
</feature>
<evidence type="ECO:0000313" key="7">
    <source>
        <dbReference type="Proteomes" id="UP000076532"/>
    </source>
</evidence>
<reference evidence="6 7" key="1">
    <citation type="journal article" date="2016" name="Mol. Biol. Evol.">
        <title>Comparative Genomics of Early-Diverging Mushroom-Forming Fungi Provides Insights into the Origins of Lignocellulose Decay Capabilities.</title>
        <authorList>
            <person name="Nagy L.G."/>
            <person name="Riley R."/>
            <person name="Tritt A."/>
            <person name="Adam C."/>
            <person name="Daum C."/>
            <person name="Floudas D."/>
            <person name="Sun H."/>
            <person name="Yadav J.S."/>
            <person name="Pangilinan J."/>
            <person name="Larsson K.H."/>
            <person name="Matsuura K."/>
            <person name="Barry K."/>
            <person name="Labutti K."/>
            <person name="Kuo R."/>
            <person name="Ohm R.A."/>
            <person name="Bhattacharya S.S."/>
            <person name="Shirouzu T."/>
            <person name="Yoshinaga Y."/>
            <person name="Martin F.M."/>
            <person name="Grigoriev I.V."/>
            <person name="Hibbett D.S."/>
        </authorList>
    </citation>
    <scope>NUCLEOTIDE SEQUENCE [LARGE SCALE GENOMIC DNA]</scope>
    <source>
        <strain evidence="6 7">CBS 109695</strain>
    </source>
</reference>
<feature type="compositionally biased region" description="Acidic residues" evidence="4">
    <location>
        <begin position="487"/>
        <end position="499"/>
    </location>
</feature>
<evidence type="ECO:0000313" key="6">
    <source>
        <dbReference type="EMBL" id="KZP28801.1"/>
    </source>
</evidence>
<dbReference type="EMBL" id="KV417501">
    <property type="protein sequence ID" value="KZP28801.1"/>
    <property type="molecule type" value="Genomic_DNA"/>
</dbReference>